<keyword evidence="4" id="KW-1185">Reference proteome</keyword>
<accession>A0A379LU58</accession>
<evidence type="ECO:0000256" key="2">
    <source>
        <dbReference type="SAM" id="Phobius"/>
    </source>
</evidence>
<proteinExistence type="predicted"/>
<name>A0A379LU58_9NOCA</name>
<dbReference type="EMBL" id="UGVI01000001">
    <property type="protein sequence ID" value="SUE13557.1"/>
    <property type="molecule type" value="Genomic_DNA"/>
</dbReference>
<protein>
    <submittedName>
        <fullName evidence="3">Membrane protein</fullName>
    </submittedName>
</protein>
<evidence type="ECO:0000313" key="4">
    <source>
        <dbReference type="Proteomes" id="UP000254569"/>
    </source>
</evidence>
<dbReference type="Proteomes" id="UP000254569">
    <property type="component" value="Unassembled WGS sequence"/>
</dbReference>
<keyword evidence="2" id="KW-1133">Transmembrane helix</keyword>
<keyword evidence="2" id="KW-0812">Transmembrane</keyword>
<organism evidence="3 4">
    <name type="scientific">Rhodococcus gordoniae</name>
    <dbReference type="NCBI Taxonomy" id="223392"/>
    <lineage>
        <taxon>Bacteria</taxon>
        <taxon>Bacillati</taxon>
        <taxon>Actinomycetota</taxon>
        <taxon>Actinomycetes</taxon>
        <taxon>Mycobacteriales</taxon>
        <taxon>Nocardiaceae</taxon>
        <taxon>Rhodococcus</taxon>
    </lineage>
</organism>
<reference evidence="3 4" key="1">
    <citation type="submission" date="2018-06" db="EMBL/GenBank/DDBJ databases">
        <authorList>
            <consortium name="Pathogen Informatics"/>
            <person name="Doyle S."/>
        </authorList>
    </citation>
    <scope>NUCLEOTIDE SEQUENCE [LARGE SCALE GENOMIC DNA]</scope>
    <source>
        <strain evidence="3 4">NCTC13296</strain>
    </source>
</reference>
<keyword evidence="2" id="KW-0472">Membrane</keyword>
<gene>
    <name evidence="3" type="ORF">NCTC13296_00378</name>
</gene>
<sequence>MNDTSASDREPSDDVPGETPETDATRRSPALIATAIALPVALLVGVVVAAVTVSRSPVNTPVGLGPVPAPEAESESCAQLLAALPEKLGDYTRAELADPAPVGAAAWQSDEGDEVVLRCGLDRPDEFDQAAALQVIDEVQWFEVSGAEQGIPASTWFTVDRPVYVALTVPDGSGPTPLQDITAAIEATLPQQQIDPAPIR</sequence>
<evidence type="ECO:0000313" key="3">
    <source>
        <dbReference type="EMBL" id="SUE13557.1"/>
    </source>
</evidence>
<evidence type="ECO:0000256" key="1">
    <source>
        <dbReference type="SAM" id="MobiDB-lite"/>
    </source>
</evidence>
<feature type="transmembrane region" description="Helical" evidence="2">
    <location>
        <begin position="30"/>
        <end position="51"/>
    </location>
</feature>
<feature type="region of interest" description="Disordered" evidence="1">
    <location>
        <begin position="1"/>
        <end position="26"/>
    </location>
</feature>
<dbReference type="AlphaFoldDB" id="A0A379LU58"/>
<dbReference type="InterPro" id="IPR021903">
    <property type="entry name" value="DUF3515"/>
</dbReference>
<feature type="compositionally biased region" description="Basic and acidic residues" evidence="1">
    <location>
        <begin position="1"/>
        <end position="12"/>
    </location>
</feature>
<dbReference type="Pfam" id="PF12028">
    <property type="entry name" value="DUF3515"/>
    <property type="match status" value="1"/>
</dbReference>
<dbReference type="RefSeq" id="WP_064063404.1">
    <property type="nucleotide sequence ID" value="NZ_LPZN01000013.1"/>
</dbReference>